<sequence>MLLGDFETAGFAGSKRRLRSSYASPPQLAGDCGVWHGKELLTKSLLQRFYFFDCCSRFCLRCSLHVSKLTTIRNRKKPPTTDSSVKIK</sequence>
<dbReference type="AlphaFoldDB" id="A0A8E0I6Q5"/>
<organism evidence="1 2">
    <name type="scientific">Lacticaseibacillus paracasei subsp. paracasei Lpp122</name>
    <dbReference type="NCBI Taxonomy" id="1256218"/>
    <lineage>
        <taxon>Bacteria</taxon>
        <taxon>Bacillati</taxon>
        <taxon>Bacillota</taxon>
        <taxon>Bacilli</taxon>
        <taxon>Lactobacillales</taxon>
        <taxon>Lactobacillaceae</taxon>
        <taxon>Lacticaseibacillus</taxon>
    </lineage>
</organism>
<evidence type="ECO:0000313" key="1">
    <source>
        <dbReference type="EMBL" id="EPC20765.1"/>
    </source>
</evidence>
<evidence type="ECO:0000313" key="2">
    <source>
        <dbReference type="Proteomes" id="UP000014281"/>
    </source>
</evidence>
<accession>A0A8E0I6Q5</accession>
<gene>
    <name evidence="1" type="ORF">Lpp122_0770</name>
</gene>
<name>A0A8E0I6Q5_LACPA</name>
<dbReference type="Proteomes" id="UP000014281">
    <property type="component" value="Unassembled WGS sequence"/>
</dbReference>
<comment type="caution">
    <text evidence="1">The sequence shown here is derived from an EMBL/GenBank/DDBJ whole genome shotgun (WGS) entry which is preliminary data.</text>
</comment>
<protein>
    <submittedName>
        <fullName evidence="1">Uncharacterized protein</fullName>
    </submittedName>
</protein>
<proteinExistence type="predicted"/>
<reference evidence="1 2" key="1">
    <citation type="journal article" date="2013" name="PLoS ONE">
        <title>Lactobacillus paracasei comparative genomics: towards species pan-genome definition and exploitation of diversity.</title>
        <authorList>
            <person name="Smokvina T."/>
            <person name="Wels M."/>
            <person name="Polka J."/>
            <person name="Chervaux C."/>
            <person name="Brisse S."/>
            <person name="Boekhorst J."/>
            <person name="van Hylckama Vlieg J.E."/>
            <person name="Siezen R.J."/>
        </authorList>
    </citation>
    <scope>NUCLEOTIDE SEQUENCE [LARGE SCALE GENOMIC DNA]</scope>
    <source>
        <strain evidence="1 2">Lpp122</strain>
    </source>
</reference>
<dbReference type="EMBL" id="ANKW01000007">
    <property type="protein sequence ID" value="EPC20765.1"/>
    <property type="molecule type" value="Genomic_DNA"/>
</dbReference>